<feature type="transmembrane region" description="Helical" evidence="5">
    <location>
        <begin position="66"/>
        <end position="91"/>
    </location>
</feature>
<dbReference type="RefSeq" id="WP_205117865.1">
    <property type="nucleotide sequence ID" value="NZ_JAFBCM010000001.1"/>
</dbReference>
<feature type="compositionally biased region" description="Pro residues" evidence="6">
    <location>
        <begin position="911"/>
        <end position="924"/>
    </location>
</feature>
<evidence type="ECO:0000256" key="4">
    <source>
        <dbReference type="ARBA" id="ARBA00023136"/>
    </source>
</evidence>
<feature type="transmembrane region" description="Helical" evidence="5">
    <location>
        <begin position="291"/>
        <end position="312"/>
    </location>
</feature>
<evidence type="ECO:0000313" key="8">
    <source>
        <dbReference type="Proteomes" id="UP001595699"/>
    </source>
</evidence>
<evidence type="ECO:0000256" key="2">
    <source>
        <dbReference type="ARBA" id="ARBA00022692"/>
    </source>
</evidence>
<dbReference type="PANTHER" id="PTHR39344">
    <property type="entry name" value="UPF0182 PROTEIN SLL1060"/>
    <property type="match status" value="1"/>
</dbReference>
<reference evidence="8" key="1">
    <citation type="journal article" date="2019" name="Int. J. Syst. Evol. Microbiol.">
        <title>The Global Catalogue of Microorganisms (GCM) 10K type strain sequencing project: providing services to taxonomists for standard genome sequencing and annotation.</title>
        <authorList>
            <consortium name="The Broad Institute Genomics Platform"/>
            <consortium name="The Broad Institute Genome Sequencing Center for Infectious Disease"/>
            <person name="Wu L."/>
            <person name="Ma J."/>
        </authorList>
    </citation>
    <scope>NUCLEOTIDE SEQUENCE [LARGE SCALE GENOMIC DNA]</scope>
    <source>
        <strain evidence="8">CGMCC 4.7241</strain>
    </source>
</reference>
<dbReference type="InterPro" id="IPR005372">
    <property type="entry name" value="UPF0182"/>
</dbReference>
<feature type="compositionally biased region" description="Pro residues" evidence="6">
    <location>
        <begin position="984"/>
        <end position="998"/>
    </location>
</feature>
<feature type="transmembrane region" description="Helical" evidence="5">
    <location>
        <begin position="219"/>
        <end position="236"/>
    </location>
</feature>
<dbReference type="EMBL" id="JBHRZH010000013">
    <property type="protein sequence ID" value="MFC3762323.1"/>
    <property type="molecule type" value="Genomic_DNA"/>
</dbReference>
<evidence type="ECO:0000256" key="1">
    <source>
        <dbReference type="ARBA" id="ARBA00022475"/>
    </source>
</evidence>
<evidence type="ECO:0000313" key="7">
    <source>
        <dbReference type="EMBL" id="MFC3762323.1"/>
    </source>
</evidence>
<evidence type="ECO:0000256" key="5">
    <source>
        <dbReference type="HAMAP-Rule" id="MF_01600"/>
    </source>
</evidence>
<proteinExistence type="inferred from homology"/>
<dbReference type="HAMAP" id="MF_01600">
    <property type="entry name" value="UPF0182"/>
    <property type="match status" value="1"/>
</dbReference>
<evidence type="ECO:0000256" key="6">
    <source>
        <dbReference type="SAM" id="MobiDB-lite"/>
    </source>
</evidence>
<feature type="transmembrane region" description="Helical" evidence="5">
    <location>
        <begin position="120"/>
        <end position="139"/>
    </location>
</feature>
<evidence type="ECO:0000256" key="3">
    <source>
        <dbReference type="ARBA" id="ARBA00022989"/>
    </source>
</evidence>
<dbReference type="PANTHER" id="PTHR39344:SF1">
    <property type="entry name" value="UPF0182 PROTEIN SLL1060"/>
    <property type="match status" value="1"/>
</dbReference>
<protein>
    <recommendedName>
        <fullName evidence="5">UPF0182 protein ACFOUW_15885</fullName>
    </recommendedName>
</protein>
<accession>A0ABV7YDS5</accession>
<keyword evidence="1 5" id="KW-1003">Cell membrane</keyword>
<dbReference type="Proteomes" id="UP001595699">
    <property type="component" value="Unassembled WGS sequence"/>
</dbReference>
<feature type="region of interest" description="Disordered" evidence="6">
    <location>
        <begin position="969"/>
        <end position="1004"/>
    </location>
</feature>
<comment type="caution">
    <text evidence="7">The sequence shown here is derived from an EMBL/GenBank/DDBJ whole genome shotgun (WGS) entry which is preliminary data.</text>
</comment>
<keyword evidence="3 5" id="KW-1133">Transmembrane helix</keyword>
<name>A0ABV7YDS5_9ACTN</name>
<comment type="subcellular location">
    <subcellularLocation>
        <location evidence="5">Cell membrane</location>
        <topology evidence="5">Multi-pass membrane protein</topology>
    </subcellularLocation>
</comment>
<feature type="region of interest" description="Disordered" evidence="6">
    <location>
        <begin position="896"/>
        <end position="928"/>
    </location>
</feature>
<organism evidence="7 8">
    <name type="scientific">Tenggerimyces flavus</name>
    <dbReference type="NCBI Taxonomy" id="1708749"/>
    <lineage>
        <taxon>Bacteria</taxon>
        <taxon>Bacillati</taxon>
        <taxon>Actinomycetota</taxon>
        <taxon>Actinomycetes</taxon>
        <taxon>Propionibacteriales</taxon>
        <taxon>Nocardioidaceae</taxon>
        <taxon>Tenggerimyces</taxon>
    </lineage>
</organism>
<feature type="compositionally biased region" description="Low complexity" evidence="6">
    <location>
        <begin position="969"/>
        <end position="983"/>
    </location>
</feature>
<dbReference type="Pfam" id="PF03699">
    <property type="entry name" value="UPF0182"/>
    <property type="match status" value="1"/>
</dbReference>
<feature type="transmembrane region" description="Helical" evidence="5">
    <location>
        <begin position="24"/>
        <end position="46"/>
    </location>
</feature>
<keyword evidence="2 5" id="KW-0812">Transmembrane</keyword>
<comment type="similarity">
    <text evidence="5">Belongs to the UPF0182 family.</text>
</comment>
<sequence length="1004" mass="109806">MSSFSAPRDPFRRGFPRGTGRGRALLPTIVVLVVLVVLFLIFTNFWTDRLWFQAIDYSSVFTKTLLTRVLLFAVFGVVLGAAVFGNLAIAYRLRPRYRAMSNEQQTLDRYRDAIDPHRKLIAGILAGILALIAGSSAAGRWETFLQWQNATAFGQKDPQFGLDVSFYIFDYPWYRFLINFGFAVVVLSLVVALVAHYLYGGIRLQTPGQKVSNAAQGHLSVLLGLFVLLKGVAYWFDRYALMLGSHRLSRQEFTGITYTDANALLPAKTILTIIAVICALLFFANVVRKTWILPGIGFGLLVLSAVLLGWLWPAIVQQFTVRPNEPDREAMYIERNINATRQAYDVADASVDIYSAKTTATAGQLESDAETLPGIRLMDPTIVTPTFEQLQQQRGFYSFQAPLDVDRYTIDGKKQDTVVAVRELSLAGVGEAQRNWNNDHTVYTHGYGFVAAKGNQRDSEGAPVWAEGGLPPSGDLSDEEKYEPRVYFGEESTHYSIVGGAKGTTPYEVDIPGGDGADAQTNYTYAGAGGVPVGNFVNRALYAAKFQDGNILLSGRIHPESKILYDRTPRERLQKVAPWLTIDSDPYPAIVDPDGNGKEGARIVWILDGYTMTDKYPLSQRLELDDATSDALTSQPAIVGQPSEQVNYIRNSVKAVVDSFDGSVHLYAWDETDPMLRTWMKAFPGTVEPKADMPDELLDHVRYPEDLMKVQREVLGQYHVQNPRTFYGGTERWRVPADPTKADGQRKQPAYYLSVRMPDEDEPSFSLTSTYIYLNRQNLAAFVAVNADARSDDYGKISILQLPENVRIDGPAQISNKLQTDPAVARELLPLRQNQLTIQHGNLLTLPVGGGLLYVQPIYVQRKGEGTYPVLQLVVASFGGKIGVGNTLQAALDQLFSGDAGGDTGEDPGGEQPPPTGEQPPPTGTPSAEVQKALDEANAAFAAADAALKKGDLQGYAKSVEEAKAAVARAVAAQQKEEAAPSPTGTPRPSGSPSPGPSATPATG</sequence>
<feature type="transmembrane region" description="Helical" evidence="5">
    <location>
        <begin position="263"/>
        <end position="284"/>
    </location>
</feature>
<keyword evidence="4 5" id="KW-0472">Membrane</keyword>
<gene>
    <name evidence="7" type="ORF">ACFOUW_15885</name>
</gene>
<feature type="transmembrane region" description="Helical" evidence="5">
    <location>
        <begin position="176"/>
        <end position="199"/>
    </location>
</feature>
<keyword evidence="8" id="KW-1185">Reference proteome</keyword>